<dbReference type="PANTHER" id="PTHR42711:SF5">
    <property type="entry name" value="ABC TRANSPORTER ATP-BINDING PROTEIN NATA"/>
    <property type="match status" value="1"/>
</dbReference>
<gene>
    <name evidence="6" type="ORF">A3F94_03075</name>
</gene>
<dbReference type="EMBL" id="MHOK01000012">
    <property type="protein sequence ID" value="OGZ61969.1"/>
    <property type="molecule type" value="Genomic_DNA"/>
</dbReference>
<dbReference type="STRING" id="1802165.A3F94_03075"/>
<dbReference type="InterPro" id="IPR003593">
    <property type="entry name" value="AAA+_ATPase"/>
</dbReference>
<dbReference type="InterPro" id="IPR027417">
    <property type="entry name" value="P-loop_NTPase"/>
</dbReference>
<dbReference type="InterPro" id="IPR050763">
    <property type="entry name" value="ABC_transporter_ATP-binding"/>
</dbReference>
<keyword evidence="4" id="KW-0067">ATP-binding</keyword>
<evidence type="ECO:0000313" key="7">
    <source>
        <dbReference type="Proteomes" id="UP000176770"/>
    </source>
</evidence>
<comment type="caution">
    <text evidence="6">The sequence shown here is derived from an EMBL/GenBank/DDBJ whole genome shotgun (WGS) entry which is preliminary data.</text>
</comment>
<name>A0A1G2HHU7_9BACT</name>
<protein>
    <recommendedName>
        <fullName evidence="5">ABC transporter domain-containing protein</fullName>
    </recommendedName>
</protein>
<evidence type="ECO:0000256" key="2">
    <source>
        <dbReference type="ARBA" id="ARBA00022448"/>
    </source>
</evidence>
<keyword evidence="3" id="KW-0547">Nucleotide-binding</keyword>
<feature type="domain" description="ABC transporter" evidence="5">
    <location>
        <begin position="1"/>
        <end position="226"/>
    </location>
</feature>
<reference evidence="6 7" key="1">
    <citation type="journal article" date="2016" name="Nat. Commun.">
        <title>Thousands of microbial genomes shed light on interconnected biogeochemical processes in an aquifer system.</title>
        <authorList>
            <person name="Anantharaman K."/>
            <person name="Brown C.T."/>
            <person name="Hug L.A."/>
            <person name="Sharon I."/>
            <person name="Castelle C.J."/>
            <person name="Probst A.J."/>
            <person name="Thomas B.C."/>
            <person name="Singh A."/>
            <person name="Wilkins M.J."/>
            <person name="Karaoz U."/>
            <person name="Brodie E.L."/>
            <person name="Williams K.H."/>
            <person name="Hubbard S.S."/>
            <person name="Banfield J.F."/>
        </authorList>
    </citation>
    <scope>NUCLEOTIDE SEQUENCE [LARGE SCALE GENOMIC DNA]</scope>
</reference>
<dbReference type="Gene3D" id="3.40.50.300">
    <property type="entry name" value="P-loop containing nucleotide triphosphate hydrolases"/>
    <property type="match status" value="1"/>
</dbReference>
<evidence type="ECO:0000256" key="3">
    <source>
        <dbReference type="ARBA" id="ARBA00022741"/>
    </source>
</evidence>
<dbReference type="GO" id="GO:0005524">
    <property type="term" value="F:ATP binding"/>
    <property type="evidence" value="ECO:0007669"/>
    <property type="project" value="UniProtKB-KW"/>
</dbReference>
<dbReference type="CDD" id="cd03230">
    <property type="entry name" value="ABC_DR_subfamily_A"/>
    <property type="match status" value="1"/>
</dbReference>
<evidence type="ECO:0000256" key="4">
    <source>
        <dbReference type="ARBA" id="ARBA00022840"/>
    </source>
</evidence>
<dbReference type="InterPro" id="IPR025302">
    <property type="entry name" value="DrrA1/2-like_C"/>
</dbReference>
<sequence length="289" mass="32834">MFIKNFYKYYGDLKAVDGISIKVEKGEIFGFLGPNGAGKTTTMRTIMDLLRPTSGSIKVFGKDSKVNSVELKRYIGYLPGEVNLYGKWTGQQHINFVKKFADTRAVDITSELVARLVFDPTRKVKELSSGNKQKLGIILALMFRPQILVLDEPTNALDPLLQNVIYKILQEFADNGTTVFMSSHNLTEVERICTKVAIIKGGRIVEISDIKSLKQKRFYDIKVSFASQVTEEDLQIEGIETVNSSNDGFFIKFKGDINKLFEELSRYSIEDIKVNRASLEDIFLEFYQY</sequence>
<accession>A0A1G2HHU7</accession>
<dbReference type="PROSITE" id="PS00211">
    <property type="entry name" value="ABC_TRANSPORTER_1"/>
    <property type="match status" value="1"/>
</dbReference>
<keyword evidence="2" id="KW-0813">Transport</keyword>
<dbReference type="SUPFAM" id="SSF52540">
    <property type="entry name" value="P-loop containing nucleoside triphosphate hydrolases"/>
    <property type="match status" value="1"/>
</dbReference>
<dbReference type="PROSITE" id="PS50893">
    <property type="entry name" value="ABC_TRANSPORTER_2"/>
    <property type="match status" value="1"/>
</dbReference>
<dbReference type="Proteomes" id="UP000176770">
    <property type="component" value="Unassembled WGS sequence"/>
</dbReference>
<organism evidence="6 7">
    <name type="scientific">Candidatus Spechtbacteria bacterium RIFCSPLOWO2_12_FULL_38_22</name>
    <dbReference type="NCBI Taxonomy" id="1802165"/>
    <lineage>
        <taxon>Bacteria</taxon>
        <taxon>Candidatus Spechtiibacteriota</taxon>
    </lineage>
</organism>
<evidence type="ECO:0000259" key="5">
    <source>
        <dbReference type="PROSITE" id="PS50893"/>
    </source>
</evidence>
<dbReference type="InterPro" id="IPR003439">
    <property type="entry name" value="ABC_transporter-like_ATP-bd"/>
</dbReference>
<dbReference type="SMART" id="SM00382">
    <property type="entry name" value="AAA"/>
    <property type="match status" value="1"/>
</dbReference>
<dbReference type="InterPro" id="IPR017871">
    <property type="entry name" value="ABC_transporter-like_CS"/>
</dbReference>
<dbReference type="Pfam" id="PF00005">
    <property type="entry name" value="ABC_tran"/>
    <property type="match status" value="1"/>
</dbReference>
<evidence type="ECO:0000313" key="6">
    <source>
        <dbReference type="EMBL" id="OGZ61969.1"/>
    </source>
</evidence>
<evidence type="ECO:0000256" key="1">
    <source>
        <dbReference type="ARBA" id="ARBA00005417"/>
    </source>
</evidence>
<dbReference type="GO" id="GO:0016887">
    <property type="term" value="F:ATP hydrolysis activity"/>
    <property type="evidence" value="ECO:0007669"/>
    <property type="project" value="InterPro"/>
</dbReference>
<dbReference type="PANTHER" id="PTHR42711">
    <property type="entry name" value="ABC TRANSPORTER ATP-BINDING PROTEIN"/>
    <property type="match status" value="1"/>
</dbReference>
<dbReference type="Pfam" id="PF13732">
    <property type="entry name" value="DrrA1-3_C"/>
    <property type="match status" value="1"/>
</dbReference>
<proteinExistence type="inferred from homology"/>
<comment type="similarity">
    <text evidence="1">Belongs to the ABC transporter superfamily.</text>
</comment>
<dbReference type="AlphaFoldDB" id="A0A1G2HHU7"/>